<dbReference type="AlphaFoldDB" id="A0A5N6P1G4"/>
<keyword evidence="3" id="KW-1185">Reference proteome</keyword>
<comment type="caution">
    <text evidence="2">The sequence shown here is derived from an EMBL/GenBank/DDBJ whole genome shotgun (WGS) entry which is preliminary data.</text>
</comment>
<evidence type="ECO:0000256" key="1">
    <source>
        <dbReference type="SAM" id="MobiDB-lite"/>
    </source>
</evidence>
<accession>A0A5N6P1G4</accession>
<evidence type="ECO:0000313" key="2">
    <source>
        <dbReference type="EMBL" id="KAD5802637.1"/>
    </source>
</evidence>
<protein>
    <recommendedName>
        <fullName evidence="4">Reverse transcriptase Ty1/copia-type domain-containing protein</fullName>
    </recommendedName>
</protein>
<evidence type="ECO:0008006" key="4">
    <source>
        <dbReference type="Google" id="ProtNLM"/>
    </source>
</evidence>
<feature type="region of interest" description="Disordered" evidence="1">
    <location>
        <begin position="230"/>
        <end position="268"/>
    </location>
</feature>
<name>A0A5N6P1G4_9ASTR</name>
<dbReference type="Proteomes" id="UP000326396">
    <property type="component" value="Linkage Group LG15"/>
</dbReference>
<reference evidence="2 3" key="1">
    <citation type="submission" date="2019-05" db="EMBL/GenBank/DDBJ databases">
        <title>Mikania micrantha, genome provides insights into the molecular mechanism of rapid growth.</title>
        <authorList>
            <person name="Liu B."/>
        </authorList>
    </citation>
    <scope>NUCLEOTIDE SEQUENCE [LARGE SCALE GENOMIC DNA]</scope>
    <source>
        <strain evidence="2">NLD-2019</strain>
        <tissue evidence="2">Leaf</tissue>
    </source>
</reference>
<evidence type="ECO:0000313" key="3">
    <source>
        <dbReference type="Proteomes" id="UP000326396"/>
    </source>
</evidence>
<proteinExistence type="predicted"/>
<gene>
    <name evidence="2" type="ORF">E3N88_13997</name>
</gene>
<dbReference type="PANTHER" id="PTHR48150:SF1">
    <property type="entry name" value="COX19 FAMILY PROTEIN (CHCH MOTIF)"/>
    <property type="match status" value="1"/>
</dbReference>
<dbReference type="EMBL" id="SZYD01000007">
    <property type="protein sequence ID" value="KAD5802637.1"/>
    <property type="molecule type" value="Genomic_DNA"/>
</dbReference>
<sequence>MEDPGCEASQAIRPSKISHKTQPSYLEEDRFHDTPIKGFKVVVEVYPKASHRVGNYDENELLLATNEPLRYSQAVGNPNREDAMKMEIESIERNRTWILTSLPKMPNPLDLNGPHEGCPSTACFSSSLWVDGASLDMKSTFLHEYLKEGVYVVQLEDCVYKGQFDLSDLGPLAYYLGIEVQQCQVGLEEFSSEKSKCQGHFDVYKECKKKEFTDVATSTVQQVVEAVNKDNEDVNAEAEGQVADSVSSDDDYDDDNDDDADSHGGTVIIRQSLSKRPYSNIISDAQKEEAAEMKRKISDDNDSAYVMRFYGTSKLVV</sequence>
<dbReference type="PANTHER" id="PTHR48150">
    <property type="entry name" value="CYTOCHROME C OXIDASE-ASSEMBLY FACTOR COX23, MITOCHONDRIAL"/>
    <property type="match status" value="1"/>
</dbReference>
<feature type="compositionally biased region" description="Acidic residues" evidence="1">
    <location>
        <begin position="247"/>
        <end position="260"/>
    </location>
</feature>
<organism evidence="2 3">
    <name type="scientific">Mikania micrantha</name>
    <name type="common">bitter vine</name>
    <dbReference type="NCBI Taxonomy" id="192012"/>
    <lineage>
        <taxon>Eukaryota</taxon>
        <taxon>Viridiplantae</taxon>
        <taxon>Streptophyta</taxon>
        <taxon>Embryophyta</taxon>
        <taxon>Tracheophyta</taxon>
        <taxon>Spermatophyta</taxon>
        <taxon>Magnoliopsida</taxon>
        <taxon>eudicotyledons</taxon>
        <taxon>Gunneridae</taxon>
        <taxon>Pentapetalae</taxon>
        <taxon>asterids</taxon>
        <taxon>campanulids</taxon>
        <taxon>Asterales</taxon>
        <taxon>Asteraceae</taxon>
        <taxon>Asteroideae</taxon>
        <taxon>Heliantheae alliance</taxon>
        <taxon>Eupatorieae</taxon>
        <taxon>Mikania</taxon>
    </lineage>
</organism>
<feature type="region of interest" description="Disordered" evidence="1">
    <location>
        <begin position="1"/>
        <end position="25"/>
    </location>
</feature>